<feature type="compositionally biased region" description="Basic and acidic residues" evidence="1">
    <location>
        <begin position="915"/>
        <end position="931"/>
    </location>
</feature>
<sequence>MLLDIMDNLPCLRLSTAHFKLILWLLRQAGIQNVPKYDAFRQMQERLTKTCCTEPKECTSSLGNHFYINDPREAVKQQFANPQVISHMNFYPEETDGPISEVWQAERWKEFDPSDLTPMYSSNGKQFYVDEVAMLDDGRVAIPRIWIKRQGTLHADCNLVDIAPDGMWSFSVELKSVRADQFESNYLEIVDSMPDTTIPWKDPALVPTMPNPKRALVGKDEDLYVVMIPIWADDVSGNKSKQYNKHINLYTQNSNLPARLLQQEYFVNFVSTSPHASAPEQFAKIHKIINDTHTNPIKCYNAHTRRTCRVILRVPSLPADNPQQSEEASHIGGSSNQFCRRCHVGGTHREKESDSGYHSLFEIGVLRSVAETKNNLTEQLRTAMLGGDDKRVSTLQTATGTKDKVAESWIEILRNRANAILEACPTTSENELVTELSKWLDEQPGDKMNPLLDIAGLDPTRDTPVEILYTILLGIVKYTWFMFHSRITDESQRQLFVSRLQSTDTDGLTIPPLRAAYMMQYRNGLIGKHFKALMQTMVFHVHGLVTPAEFEVIKAVGELGAMLWVPEIDNMEQYTRDLEVRIGNVLDAFAAVDPNKIAVKVKLHLLPHIIPDCRRYGPAIHNSTEIFECFNAIFRMCSILSNHQAPSRDIACKIASMDRLKHMLSGGYWLQDGEWVQASPRVRCILQMDVVIQQHLGWVPPRKVEFGKVTPLSDKKRVSLDWEKTCASSVYTAIKAAVWTENKSVIAQSGDICTKGSWIAVRQSNQTVRVSKILSPISTIDGDPDYILTVEHFILGENRHPDFDMPILRRPTAAENTPVLMTVGTADILFSLSVQHDCRLNHCQLTAKKVVHQERKETSRQVSVLAHSNDDDFIINTHALHNATLLRQLLPRHLTEPKALHVDRHAYHLEVSKKYQDDQEKRRKVTAEKRKATTARNKQVKLAREVEMGKSGPSQVESQVEESEQPRPRKRVRVDGDITDDIH</sequence>
<dbReference type="EMBL" id="ML179515">
    <property type="protein sequence ID" value="THU86067.1"/>
    <property type="molecule type" value="Genomic_DNA"/>
</dbReference>
<dbReference type="PANTHER" id="PTHR31912:SF34">
    <property type="entry name" value="NOTOCHORD-RELATED PROTEIN"/>
    <property type="match status" value="1"/>
</dbReference>
<name>A0A4S8LB61_DENBC</name>
<gene>
    <name evidence="2" type="ORF">K435DRAFT_684434</name>
</gene>
<proteinExistence type="predicted"/>
<feature type="region of interest" description="Disordered" evidence="1">
    <location>
        <begin position="915"/>
        <end position="983"/>
    </location>
</feature>
<evidence type="ECO:0000313" key="3">
    <source>
        <dbReference type="Proteomes" id="UP000297245"/>
    </source>
</evidence>
<evidence type="ECO:0000256" key="1">
    <source>
        <dbReference type="SAM" id="MobiDB-lite"/>
    </source>
</evidence>
<organism evidence="2 3">
    <name type="scientific">Dendrothele bispora (strain CBS 962.96)</name>
    <dbReference type="NCBI Taxonomy" id="1314807"/>
    <lineage>
        <taxon>Eukaryota</taxon>
        <taxon>Fungi</taxon>
        <taxon>Dikarya</taxon>
        <taxon>Basidiomycota</taxon>
        <taxon>Agaricomycotina</taxon>
        <taxon>Agaricomycetes</taxon>
        <taxon>Agaricomycetidae</taxon>
        <taxon>Agaricales</taxon>
        <taxon>Agaricales incertae sedis</taxon>
        <taxon>Dendrothele</taxon>
    </lineage>
</organism>
<protein>
    <submittedName>
        <fullName evidence="2">Uncharacterized protein</fullName>
    </submittedName>
</protein>
<evidence type="ECO:0000313" key="2">
    <source>
        <dbReference type="EMBL" id="THU86067.1"/>
    </source>
</evidence>
<keyword evidence="3" id="KW-1185">Reference proteome</keyword>
<accession>A0A4S8LB61</accession>
<dbReference type="AlphaFoldDB" id="A0A4S8LB61"/>
<dbReference type="PANTHER" id="PTHR31912">
    <property type="entry name" value="IP13529P"/>
    <property type="match status" value="1"/>
</dbReference>
<dbReference type="Proteomes" id="UP000297245">
    <property type="component" value="Unassembled WGS sequence"/>
</dbReference>
<reference evidence="2 3" key="1">
    <citation type="journal article" date="2019" name="Nat. Ecol. Evol.">
        <title>Megaphylogeny resolves global patterns of mushroom evolution.</title>
        <authorList>
            <person name="Varga T."/>
            <person name="Krizsan K."/>
            <person name="Foldi C."/>
            <person name="Dima B."/>
            <person name="Sanchez-Garcia M."/>
            <person name="Sanchez-Ramirez S."/>
            <person name="Szollosi G.J."/>
            <person name="Szarkandi J.G."/>
            <person name="Papp V."/>
            <person name="Albert L."/>
            <person name="Andreopoulos W."/>
            <person name="Angelini C."/>
            <person name="Antonin V."/>
            <person name="Barry K.W."/>
            <person name="Bougher N.L."/>
            <person name="Buchanan P."/>
            <person name="Buyck B."/>
            <person name="Bense V."/>
            <person name="Catcheside P."/>
            <person name="Chovatia M."/>
            <person name="Cooper J."/>
            <person name="Damon W."/>
            <person name="Desjardin D."/>
            <person name="Finy P."/>
            <person name="Geml J."/>
            <person name="Haridas S."/>
            <person name="Hughes K."/>
            <person name="Justo A."/>
            <person name="Karasinski D."/>
            <person name="Kautmanova I."/>
            <person name="Kiss B."/>
            <person name="Kocsube S."/>
            <person name="Kotiranta H."/>
            <person name="LaButti K.M."/>
            <person name="Lechner B.E."/>
            <person name="Liimatainen K."/>
            <person name="Lipzen A."/>
            <person name="Lukacs Z."/>
            <person name="Mihaltcheva S."/>
            <person name="Morgado L.N."/>
            <person name="Niskanen T."/>
            <person name="Noordeloos M.E."/>
            <person name="Ohm R.A."/>
            <person name="Ortiz-Santana B."/>
            <person name="Ovrebo C."/>
            <person name="Racz N."/>
            <person name="Riley R."/>
            <person name="Savchenko A."/>
            <person name="Shiryaev A."/>
            <person name="Soop K."/>
            <person name="Spirin V."/>
            <person name="Szebenyi C."/>
            <person name="Tomsovsky M."/>
            <person name="Tulloss R.E."/>
            <person name="Uehling J."/>
            <person name="Grigoriev I.V."/>
            <person name="Vagvolgyi C."/>
            <person name="Papp T."/>
            <person name="Martin F.M."/>
            <person name="Miettinen O."/>
            <person name="Hibbett D.S."/>
            <person name="Nagy L.G."/>
        </authorList>
    </citation>
    <scope>NUCLEOTIDE SEQUENCE [LARGE SCALE GENOMIC DNA]</scope>
    <source>
        <strain evidence="2 3">CBS 962.96</strain>
    </source>
</reference>
<feature type="compositionally biased region" description="Basic and acidic residues" evidence="1">
    <location>
        <begin position="973"/>
        <end position="983"/>
    </location>
</feature>
<dbReference type="OrthoDB" id="2506088at2759"/>